<accession>A0A0A9GXH6</accession>
<reference evidence="1" key="1">
    <citation type="submission" date="2014-09" db="EMBL/GenBank/DDBJ databases">
        <authorList>
            <person name="Magalhaes I.L.F."/>
            <person name="Oliveira U."/>
            <person name="Santos F.R."/>
            <person name="Vidigal T.H.D.A."/>
            <person name="Brescovit A.D."/>
            <person name="Santos A.J."/>
        </authorList>
    </citation>
    <scope>NUCLEOTIDE SEQUENCE</scope>
    <source>
        <tissue evidence="1">Shoot tissue taken approximately 20 cm above the soil surface</tissue>
    </source>
</reference>
<reference evidence="1" key="2">
    <citation type="journal article" date="2015" name="Data Brief">
        <title>Shoot transcriptome of the giant reed, Arundo donax.</title>
        <authorList>
            <person name="Barrero R.A."/>
            <person name="Guerrero F.D."/>
            <person name="Moolhuijzen P."/>
            <person name="Goolsby J.A."/>
            <person name="Tidwell J."/>
            <person name="Bellgard S.E."/>
            <person name="Bellgard M.I."/>
        </authorList>
    </citation>
    <scope>NUCLEOTIDE SEQUENCE</scope>
    <source>
        <tissue evidence="1">Shoot tissue taken approximately 20 cm above the soil surface</tissue>
    </source>
</reference>
<proteinExistence type="predicted"/>
<dbReference type="AlphaFoldDB" id="A0A0A9GXH6"/>
<name>A0A0A9GXH6_ARUDO</name>
<organism evidence="1">
    <name type="scientific">Arundo donax</name>
    <name type="common">Giant reed</name>
    <name type="synonym">Donax arundinaceus</name>
    <dbReference type="NCBI Taxonomy" id="35708"/>
    <lineage>
        <taxon>Eukaryota</taxon>
        <taxon>Viridiplantae</taxon>
        <taxon>Streptophyta</taxon>
        <taxon>Embryophyta</taxon>
        <taxon>Tracheophyta</taxon>
        <taxon>Spermatophyta</taxon>
        <taxon>Magnoliopsida</taxon>
        <taxon>Liliopsida</taxon>
        <taxon>Poales</taxon>
        <taxon>Poaceae</taxon>
        <taxon>PACMAD clade</taxon>
        <taxon>Arundinoideae</taxon>
        <taxon>Arundineae</taxon>
        <taxon>Arundo</taxon>
    </lineage>
</organism>
<evidence type="ECO:0000313" key="1">
    <source>
        <dbReference type="EMBL" id="JAE25298.1"/>
    </source>
</evidence>
<dbReference type="EMBL" id="GBRH01172598">
    <property type="protein sequence ID" value="JAE25298.1"/>
    <property type="molecule type" value="Transcribed_RNA"/>
</dbReference>
<sequence length="38" mass="4647">MLRYNKRTKSLDSDKSFLIHQMCDRPKDMRSSQINFKQ</sequence>
<protein>
    <submittedName>
        <fullName evidence="1">Uncharacterized protein</fullName>
    </submittedName>
</protein>